<evidence type="ECO:0000256" key="8">
    <source>
        <dbReference type="PIRNR" id="PIRNR001092"/>
    </source>
</evidence>
<dbReference type="OrthoDB" id="6039950at2759"/>
<evidence type="ECO:0000313" key="13">
    <source>
        <dbReference type="Proteomes" id="UP000242188"/>
    </source>
</evidence>
<dbReference type="InterPro" id="IPR057739">
    <property type="entry name" value="Glyco_hydro_29_N"/>
</dbReference>
<dbReference type="GO" id="GO:0016139">
    <property type="term" value="P:glycoside catabolic process"/>
    <property type="evidence" value="ECO:0007669"/>
    <property type="project" value="TreeGrafter"/>
</dbReference>
<proteinExistence type="inferred from homology"/>
<evidence type="ECO:0000256" key="5">
    <source>
        <dbReference type="ARBA" id="ARBA00022801"/>
    </source>
</evidence>
<comment type="similarity">
    <text evidence="2 8">Belongs to the glycosyl hydrolase 29 family.</text>
</comment>
<evidence type="ECO:0000256" key="3">
    <source>
        <dbReference type="ARBA" id="ARBA00012662"/>
    </source>
</evidence>
<name>A0A210R6M7_MIZYE</name>
<feature type="chain" id="PRO_5012103363" description="alpha-L-fucosidase" evidence="8">
    <location>
        <begin position="21"/>
        <end position="458"/>
    </location>
</feature>
<dbReference type="SMART" id="SM00812">
    <property type="entry name" value="Alpha_L_fucos"/>
    <property type="match status" value="1"/>
</dbReference>
<dbReference type="EMBL" id="NEDP02000179">
    <property type="protein sequence ID" value="OWF56521.1"/>
    <property type="molecule type" value="Genomic_DNA"/>
</dbReference>
<dbReference type="InterPro" id="IPR000933">
    <property type="entry name" value="Glyco_hydro_29"/>
</dbReference>
<dbReference type="PRINTS" id="PR00741">
    <property type="entry name" value="GLHYDRLASE29"/>
</dbReference>
<evidence type="ECO:0000313" key="12">
    <source>
        <dbReference type="EMBL" id="OWF56521.1"/>
    </source>
</evidence>
<feature type="signal peptide" evidence="8">
    <location>
        <begin position="1"/>
        <end position="20"/>
    </location>
</feature>
<dbReference type="Gene3D" id="3.20.20.80">
    <property type="entry name" value="Glycosidases"/>
    <property type="match status" value="1"/>
</dbReference>
<dbReference type="Pfam" id="PF01120">
    <property type="entry name" value="Alpha_L_fucos"/>
    <property type="match status" value="1"/>
</dbReference>
<evidence type="ECO:0000256" key="1">
    <source>
        <dbReference type="ARBA" id="ARBA00004071"/>
    </source>
</evidence>
<dbReference type="PANTHER" id="PTHR10030">
    <property type="entry name" value="ALPHA-L-FUCOSIDASE"/>
    <property type="match status" value="1"/>
</dbReference>
<feature type="domain" description="Alpha-L-fucosidase C-terminal" evidence="11">
    <location>
        <begin position="363"/>
        <end position="452"/>
    </location>
</feature>
<dbReference type="GO" id="GO:0006004">
    <property type="term" value="P:fucose metabolic process"/>
    <property type="evidence" value="ECO:0007669"/>
    <property type="project" value="InterPro"/>
</dbReference>
<keyword evidence="9" id="KW-0812">Transmembrane</keyword>
<dbReference type="Pfam" id="PF16757">
    <property type="entry name" value="Fucosidase_C"/>
    <property type="match status" value="1"/>
</dbReference>
<keyword evidence="5 8" id="KW-0378">Hydrolase</keyword>
<dbReference type="AlphaFoldDB" id="A0A210R6M7"/>
<dbReference type="GO" id="GO:0004560">
    <property type="term" value="F:alpha-L-fucosidase activity"/>
    <property type="evidence" value="ECO:0007669"/>
    <property type="project" value="UniProtKB-EC"/>
</dbReference>
<dbReference type="EC" id="3.2.1.51" evidence="3"/>
<keyword evidence="6" id="KW-0325">Glycoprotein</keyword>
<dbReference type="InterPro" id="IPR031919">
    <property type="entry name" value="Fucosidase_C"/>
</dbReference>
<keyword evidence="9" id="KW-0472">Membrane</keyword>
<dbReference type="PIRSF" id="PIRSF001092">
    <property type="entry name" value="Alpha-L-fucosidase"/>
    <property type="match status" value="1"/>
</dbReference>
<gene>
    <name evidence="12" type="ORF">KP79_PYT05339</name>
</gene>
<comment type="caution">
    <text evidence="12">The sequence shown here is derived from an EMBL/GenBank/DDBJ whole genome shotgun (WGS) entry which is preliminary data.</text>
</comment>
<protein>
    <recommendedName>
        <fullName evidence="3">alpha-L-fucosidase</fullName>
        <ecNumber evidence="3">3.2.1.51</ecNumber>
    </recommendedName>
</protein>
<dbReference type="PANTHER" id="PTHR10030:SF37">
    <property type="entry name" value="ALPHA-L-FUCOSIDASE-RELATED"/>
    <property type="match status" value="1"/>
</dbReference>
<evidence type="ECO:0000259" key="11">
    <source>
        <dbReference type="Pfam" id="PF16757"/>
    </source>
</evidence>
<evidence type="ECO:0000256" key="7">
    <source>
        <dbReference type="ARBA" id="ARBA00023295"/>
    </source>
</evidence>
<keyword evidence="7 8" id="KW-0326">Glycosidase</keyword>
<evidence type="ECO:0000256" key="2">
    <source>
        <dbReference type="ARBA" id="ARBA00007951"/>
    </source>
</evidence>
<keyword evidence="9" id="KW-1133">Transmembrane helix</keyword>
<dbReference type="InterPro" id="IPR017853">
    <property type="entry name" value="GH"/>
</dbReference>
<evidence type="ECO:0000256" key="9">
    <source>
        <dbReference type="SAM" id="Phobius"/>
    </source>
</evidence>
<evidence type="ECO:0000256" key="6">
    <source>
        <dbReference type="ARBA" id="ARBA00023180"/>
    </source>
</evidence>
<dbReference type="GO" id="GO:0005764">
    <property type="term" value="C:lysosome"/>
    <property type="evidence" value="ECO:0007669"/>
    <property type="project" value="TreeGrafter"/>
</dbReference>
<feature type="transmembrane region" description="Helical" evidence="9">
    <location>
        <begin position="44"/>
        <end position="68"/>
    </location>
</feature>
<sequence>MGKLCVLVSLAVFVFALTSAKRYQPNWESLDARPLPAWYDEAKIGIFLHWGVYSVPAFGSAWFWYYLYHGVPAYVEFMKQNYRPGFTYQDFAADFHASFFDPDEWADIFLASGARYVVLVTKHHEGFTMWPSKYSFNWNAGAVGPKRDLLGDLLTAVRAKGMHFGVYHSLFEFFNPLYLEDKANNYTTRNFPTTKTMPELYELVNTYQPELIWSDGPMDGPESYWGTLDFLAWLYNDSPVKDYVVVNDRWGNDTICHHGGFWDCSDKYNPGVLQPHKWESAMTVDRHSWTHRRNINFEDVLSLNELLTVMARTISCGGNLLMNVGPSSDGRIIPIFEERLRQFGKWMAVNGEAIYYSKPWHTQQDNATKSVWYTSQKLIATTAVYAIVLEWPGNNTLSLQAPIPTPSTTVELLGYPGKFLKYIQGAMGTMDILLPILNPVDMPSTDGWVIKMKNLKNQ</sequence>
<comment type="function">
    <text evidence="1">Alpha-L-fucosidase is responsible for hydrolyzing the alpha-1,6-linked fucose joined to the reducing-end N-acetylglucosamine of the carbohydrate moieties of glycoproteins.</text>
</comment>
<evidence type="ECO:0000259" key="10">
    <source>
        <dbReference type="Pfam" id="PF01120"/>
    </source>
</evidence>
<feature type="domain" description="Glycoside hydrolase family 29 N-terminal" evidence="10">
    <location>
        <begin position="18"/>
        <end position="352"/>
    </location>
</feature>
<dbReference type="Proteomes" id="UP000242188">
    <property type="component" value="Unassembled WGS sequence"/>
</dbReference>
<reference evidence="12 13" key="1">
    <citation type="journal article" date="2017" name="Nat. Ecol. Evol.">
        <title>Scallop genome provides insights into evolution of bilaterian karyotype and development.</title>
        <authorList>
            <person name="Wang S."/>
            <person name="Zhang J."/>
            <person name="Jiao W."/>
            <person name="Li J."/>
            <person name="Xun X."/>
            <person name="Sun Y."/>
            <person name="Guo X."/>
            <person name="Huan P."/>
            <person name="Dong B."/>
            <person name="Zhang L."/>
            <person name="Hu X."/>
            <person name="Sun X."/>
            <person name="Wang J."/>
            <person name="Zhao C."/>
            <person name="Wang Y."/>
            <person name="Wang D."/>
            <person name="Huang X."/>
            <person name="Wang R."/>
            <person name="Lv J."/>
            <person name="Li Y."/>
            <person name="Zhang Z."/>
            <person name="Liu B."/>
            <person name="Lu W."/>
            <person name="Hui Y."/>
            <person name="Liang J."/>
            <person name="Zhou Z."/>
            <person name="Hou R."/>
            <person name="Li X."/>
            <person name="Liu Y."/>
            <person name="Li H."/>
            <person name="Ning X."/>
            <person name="Lin Y."/>
            <person name="Zhao L."/>
            <person name="Xing Q."/>
            <person name="Dou J."/>
            <person name="Li Y."/>
            <person name="Mao J."/>
            <person name="Guo H."/>
            <person name="Dou H."/>
            <person name="Li T."/>
            <person name="Mu C."/>
            <person name="Jiang W."/>
            <person name="Fu Q."/>
            <person name="Fu X."/>
            <person name="Miao Y."/>
            <person name="Liu J."/>
            <person name="Yu Q."/>
            <person name="Li R."/>
            <person name="Liao H."/>
            <person name="Li X."/>
            <person name="Kong Y."/>
            <person name="Jiang Z."/>
            <person name="Chourrout D."/>
            <person name="Li R."/>
            <person name="Bao Z."/>
        </authorList>
    </citation>
    <scope>NUCLEOTIDE SEQUENCE [LARGE SCALE GENOMIC DNA]</scope>
    <source>
        <strain evidence="12 13">PY_sf001</strain>
    </source>
</reference>
<dbReference type="InterPro" id="IPR016286">
    <property type="entry name" value="FUC_metazoa-typ"/>
</dbReference>
<accession>A0A210R6M7</accession>
<keyword evidence="13" id="KW-1185">Reference proteome</keyword>
<keyword evidence="4 8" id="KW-0732">Signal</keyword>
<evidence type="ECO:0000256" key="4">
    <source>
        <dbReference type="ARBA" id="ARBA00022729"/>
    </source>
</evidence>
<dbReference type="FunFam" id="3.20.20.80:FF:000027">
    <property type="entry name" value="Alpha-L-fucosidase"/>
    <property type="match status" value="1"/>
</dbReference>
<organism evidence="12 13">
    <name type="scientific">Mizuhopecten yessoensis</name>
    <name type="common">Japanese scallop</name>
    <name type="synonym">Patinopecten yessoensis</name>
    <dbReference type="NCBI Taxonomy" id="6573"/>
    <lineage>
        <taxon>Eukaryota</taxon>
        <taxon>Metazoa</taxon>
        <taxon>Spiralia</taxon>
        <taxon>Lophotrochozoa</taxon>
        <taxon>Mollusca</taxon>
        <taxon>Bivalvia</taxon>
        <taxon>Autobranchia</taxon>
        <taxon>Pteriomorphia</taxon>
        <taxon>Pectinida</taxon>
        <taxon>Pectinoidea</taxon>
        <taxon>Pectinidae</taxon>
        <taxon>Mizuhopecten</taxon>
    </lineage>
</organism>
<dbReference type="SUPFAM" id="SSF51445">
    <property type="entry name" value="(Trans)glycosidases"/>
    <property type="match status" value="1"/>
</dbReference>